<dbReference type="SUPFAM" id="SSF58014">
    <property type="entry name" value="Coiled-coil domain of nucleotide exchange factor GrpE"/>
    <property type="match status" value="1"/>
</dbReference>
<name>A0A167F187_9ASCO</name>
<proteinExistence type="inferred from homology"/>
<evidence type="ECO:0000256" key="4">
    <source>
        <dbReference type="ARBA" id="ARBA00022946"/>
    </source>
</evidence>
<evidence type="ECO:0000256" key="1">
    <source>
        <dbReference type="ARBA" id="ARBA00004305"/>
    </source>
</evidence>
<evidence type="ECO:0000256" key="5">
    <source>
        <dbReference type="ARBA" id="ARBA00023128"/>
    </source>
</evidence>
<dbReference type="GeneID" id="30034197"/>
<feature type="compositionally biased region" description="Low complexity" evidence="8">
    <location>
        <begin position="7"/>
        <end position="21"/>
    </location>
</feature>
<evidence type="ECO:0000256" key="2">
    <source>
        <dbReference type="ARBA" id="ARBA00009054"/>
    </source>
</evidence>
<dbReference type="OrthoDB" id="201635at2759"/>
<dbReference type="RefSeq" id="XP_018737172.1">
    <property type="nucleotide sequence ID" value="XM_018879238.1"/>
</dbReference>
<keyword evidence="4" id="KW-0809">Transit peptide</keyword>
<keyword evidence="10" id="KW-1185">Reference proteome</keyword>
<dbReference type="Gene3D" id="2.30.22.10">
    <property type="entry name" value="Head domain of nucleotide exchange factor GrpE"/>
    <property type="match status" value="1"/>
</dbReference>
<dbReference type="GO" id="GO:0051082">
    <property type="term" value="F:unfolded protein binding"/>
    <property type="evidence" value="ECO:0007669"/>
    <property type="project" value="TreeGrafter"/>
</dbReference>
<dbReference type="GO" id="GO:0042803">
    <property type="term" value="F:protein homodimerization activity"/>
    <property type="evidence" value="ECO:0007669"/>
    <property type="project" value="InterPro"/>
</dbReference>
<dbReference type="GO" id="GO:0030150">
    <property type="term" value="P:protein import into mitochondrial matrix"/>
    <property type="evidence" value="ECO:0007669"/>
    <property type="project" value="EnsemblFungi"/>
</dbReference>
<evidence type="ECO:0000256" key="6">
    <source>
        <dbReference type="ARBA" id="ARBA00023186"/>
    </source>
</evidence>
<organism evidence="9 10">
    <name type="scientific">Sugiyamaella lignohabitans</name>
    <dbReference type="NCBI Taxonomy" id="796027"/>
    <lineage>
        <taxon>Eukaryota</taxon>
        <taxon>Fungi</taxon>
        <taxon>Dikarya</taxon>
        <taxon>Ascomycota</taxon>
        <taxon>Saccharomycotina</taxon>
        <taxon>Dipodascomycetes</taxon>
        <taxon>Dipodascales</taxon>
        <taxon>Trichomonascaceae</taxon>
        <taxon>Sugiyamaella</taxon>
    </lineage>
</organism>
<dbReference type="InterPro" id="IPR009012">
    <property type="entry name" value="GrpE_head"/>
</dbReference>
<dbReference type="Pfam" id="PF01025">
    <property type="entry name" value="GrpE"/>
    <property type="match status" value="1"/>
</dbReference>
<dbReference type="AlphaFoldDB" id="A0A167F187"/>
<evidence type="ECO:0000313" key="10">
    <source>
        <dbReference type="Proteomes" id="UP000189580"/>
    </source>
</evidence>
<dbReference type="CDD" id="cd00446">
    <property type="entry name" value="GrpE"/>
    <property type="match status" value="1"/>
</dbReference>
<dbReference type="PANTHER" id="PTHR21237">
    <property type="entry name" value="GRPE PROTEIN"/>
    <property type="match status" value="1"/>
</dbReference>
<sequence>MLRRSLMRSSPSSALVSSSVRAATRPVVMARPIARTQMVNSRGLFGFRSYSETANGEKKDAESAANEASSENTKEETQTSESEYANLSVEELQSKLKELQSKFEAKDKEVAKFKEHYTRSVADFRNLQETTKREIQKARDYALQKFAKDLLDSVDNFDRALAVVPEEKRSDKENHVELANLYEGVKMTQEVFEKTLARHGLVKLNPLGEKFDPNVHEATFEVPQPDKEPGTVFHVQQTGFALNDRVLRAPKVGVVKGTD</sequence>
<dbReference type="EMBL" id="CP014503">
    <property type="protein sequence ID" value="ANB14695.1"/>
    <property type="molecule type" value="Genomic_DNA"/>
</dbReference>
<dbReference type="FunFam" id="2.30.22.10:FF:000002">
    <property type="entry name" value="GrpE protein homolog"/>
    <property type="match status" value="1"/>
</dbReference>
<gene>
    <name evidence="9" type="primary">MGE1</name>
    <name evidence="9" type="ORF">AWJ20_2300</name>
</gene>
<dbReference type="GO" id="GO:0000774">
    <property type="term" value="F:adenyl-nucleotide exchange factor activity"/>
    <property type="evidence" value="ECO:0007669"/>
    <property type="project" value="EnsemblFungi"/>
</dbReference>
<dbReference type="GO" id="GO:0051087">
    <property type="term" value="F:protein-folding chaperone binding"/>
    <property type="evidence" value="ECO:0007669"/>
    <property type="project" value="InterPro"/>
</dbReference>
<feature type="region of interest" description="Disordered" evidence="8">
    <location>
        <begin position="55"/>
        <end position="84"/>
    </location>
</feature>
<feature type="region of interest" description="Disordered" evidence="8">
    <location>
        <begin position="1"/>
        <end position="21"/>
    </location>
</feature>
<dbReference type="Proteomes" id="UP000189580">
    <property type="component" value="Chromosome b"/>
</dbReference>
<reference evidence="9 10" key="1">
    <citation type="submission" date="2016-02" db="EMBL/GenBank/DDBJ databases">
        <title>Complete genome sequence and transcriptome regulation of the pentose utilising yeast Sugiyamaella lignohabitans.</title>
        <authorList>
            <person name="Bellasio M."/>
            <person name="Peymann A."/>
            <person name="Valli M."/>
            <person name="Sipitzky M."/>
            <person name="Graf A."/>
            <person name="Sauer M."/>
            <person name="Marx H."/>
            <person name="Mattanovich D."/>
        </authorList>
    </citation>
    <scope>NUCLEOTIDE SEQUENCE [LARGE SCALE GENOMIC DNA]</scope>
    <source>
        <strain evidence="9 10">CBS 10342</strain>
    </source>
</reference>
<evidence type="ECO:0000256" key="7">
    <source>
        <dbReference type="RuleBase" id="RU004478"/>
    </source>
</evidence>
<dbReference type="InterPro" id="IPR013805">
    <property type="entry name" value="GrpE_CC"/>
</dbReference>
<dbReference type="FunFam" id="3.90.20.20:FF:000011">
    <property type="entry name" value="GrpE protein homolog"/>
    <property type="match status" value="1"/>
</dbReference>
<evidence type="ECO:0000256" key="8">
    <source>
        <dbReference type="SAM" id="MobiDB-lite"/>
    </source>
</evidence>
<dbReference type="PRINTS" id="PR00773">
    <property type="entry name" value="GRPEPROTEIN"/>
</dbReference>
<dbReference type="InterPro" id="IPR000740">
    <property type="entry name" value="GrpE"/>
</dbReference>
<keyword evidence="5" id="KW-0496">Mitochondrion</keyword>
<evidence type="ECO:0000256" key="3">
    <source>
        <dbReference type="ARBA" id="ARBA00014521"/>
    </source>
</evidence>
<dbReference type="HAMAP" id="MF_01151">
    <property type="entry name" value="GrpE"/>
    <property type="match status" value="1"/>
</dbReference>
<keyword evidence="6" id="KW-0143">Chaperone</keyword>
<dbReference type="GO" id="GO:0001405">
    <property type="term" value="C:PAM complex, Tim23 associated import motor"/>
    <property type="evidence" value="ECO:0007669"/>
    <property type="project" value="EnsemblFungi"/>
</dbReference>
<comment type="subcellular location">
    <subcellularLocation>
        <location evidence="1">Mitochondrion matrix</location>
    </subcellularLocation>
</comment>
<comment type="similarity">
    <text evidence="2 7">Belongs to the GrpE family.</text>
</comment>
<protein>
    <recommendedName>
        <fullName evidence="3">GrpE protein homolog, mitochondrial</fullName>
    </recommendedName>
</protein>
<dbReference type="PANTHER" id="PTHR21237:SF23">
    <property type="entry name" value="GRPE PROTEIN HOMOLOG, MITOCHONDRIAL"/>
    <property type="match status" value="1"/>
</dbReference>
<dbReference type="SUPFAM" id="SSF51064">
    <property type="entry name" value="Head domain of nucleotide exchange factor GrpE"/>
    <property type="match status" value="1"/>
</dbReference>
<dbReference type="KEGG" id="slb:AWJ20_2300"/>
<dbReference type="Gene3D" id="3.90.20.20">
    <property type="match status" value="1"/>
</dbReference>
<evidence type="ECO:0000313" key="9">
    <source>
        <dbReference type="EMBL" id="ANB14695.1"/>
    </source>
</evidence>
<dbReference type="GO" id="GO:0042026">
    <property type="term" value="P:protein refolding"/>
    <property type="evidence" value="ECO:0007669"/>
    <property type="project" value="EnsemblFungi"/>
</dbReference>
<accession>A0A167F187</accession>